<comment type="caution">
    <text evidence="2">The sequence shown here is derived from an EMBL/GenBank/DDBJ whole genome shotgun (WGS) entry which is preliminary data.</text>
</comment>
<dbReference type="Proteomes" id="UP000469545">
    <property type="component" value="Unassembled WGS sequence"/>
</dbReference>
<proteinExistence type="predicted"/>
<dbReference type="RefSeq" id="WP_164143460.1">
    <property type="nucleotide sequence ID" value="NZ_JAAGMB010000897.1"/>
</dbReference>
<gene>
    <name evidence="2" type="ORF">G3I46_37520</name>
</gene>
<accession>A0A6N9UZT7</accession>
<sequence length="140" mass="15118">MAGLGDIRRALRKAGMSANHTKRYARFIDGDEPLEPQITSLAEDAPDLFGLDDTDTDEDDTPDDEDERPMTAAEAKRARLNGGHRLTPQRPDRPTAAQRNAEALGALRERHARPSHAPATATAAADRLRLGIGRSADGPS</sequence>
<feature type="region of interest" description="Disordered" evidence="1">
    <location>
        <begin position="43"/>
        <end position="140"/>
    </location>
</feature>
<evidence type="ECO:0000313" key="3">
    <source>
        <dbReference type="Proteomes" id="UP000469545"/>
    </source>
</evidence>
<dbReference type="EMBL" id="JAAGMB010000897">
    <property type="protein sequence ID" value="NEB22136.1"/>
    <property type="molecule type" value="Genomic_DNA"/>
</dbReference>
<feature type="compositionally biased region" description="Acidic residues" evidence="1">
    <location>
        <begin position="44"/>
        <end position="67"/>
    </location>
</feature>
<feature type="compositionally biased region" description="Low complexity" evidence="1">
    <location>
        <begin position="115"/>
        <end position="125"/>
    </location>
</feature>
<evidence type="ECO:0000313" key="2">
    <source>
        <dbReference type="EMBL" id="NEB22136.1"/>
    </source>
</evidence>
<reference evidence="2 3" key="1">
    <citation type="submission" date="2020-01" db="EMBL/GenBank/DDBJ databases">
        <title>Insect and environment-associated Actinomycetes.</title>
        <authorList>
            <person name="Currrie C."/>
            <person name="Chevrette M."/>
            <person name="Carlson C."/>
            <person name="Stubbendieck R."/>
            <person name="Wendt-Pienkowski E."/>
        </authorList>
    </citation>
    <scope>NUCLEOTIDE SEQUENCE [LARGE SCALE GENOMIC DNA]</scope>
    <source>
        <strain evidence="2 3">SID14172</strain>
    </source>
</reference>
<dbReference type="AlphaFoldDB" id="A0A6N9UZT7"/>
<keyword evidence="3" id="KW-1185">Reference proteome</keyword>
<evidence type="ECO:0000256" key="1">
    <source>
        <dbReference type="SAM" id="MobiDB-lite"/>
    </source>
</evidence>
<name>A0A6N9UZT7_9ACTN</name>
<organism evidence="2 3">
    <name type="scientific">Streptomyces coelicoflavus</name>
    <dbReference type="NCBI Taxonomy" id="285562"/>
    <lineage>
        <taxon>Bacteria</taxon>
        <taxon>Bacillati</taxon>
        <taxon>Actinomycetota</taxon>
        <taxon>Actinomycetes</taxon>
        <taxon>Kitasatosporales</taxon>
        <taxon>Streptomycetaceae</taxon>
        <taxon>Streptomyces</taxon>
    </lineage>
</organism>
<protein>
    <submittedName>
        <fullName evidence="2">Uncharacterized protein</fullName>
    </submittedName>
</protein>